<dbReference type="STRING" id="1121416.SAMN02745220_00078"/>
<dbReference type="OrthoDB" id="9153342at2"/>
<reference evidence="2 3" key="1">
    <citation type="submission" date="2016-12" db="EMBL/GenBank/DDBJ databases">
        <authorList>
            <person name="Song W.-J."/>
            <person name="Kurnit D.M."/>
        </authorList>
    </citation>
    <scope>NUCLEOTIDE SEQUENCE [LARGE SCALE GENOMIC DNA]</scope>
    <source>
        <strain evidence="2 3">DSM 18488</strain>
    </source>
</reference>
<evidence type="ECO:0000313" key="2">
    <source>
        <dbReference type="EMBL" id="SHO42660.1"/>
    </source>
</evidence>
<keyword evidence="1" id="KW-0732">Signal</keyword>
<name>A0A1M7XVJ9_9BACT</name>
<dbReference type="RefSeq" id="WP_073611460.1">
    <property type="nucleotide sequence ID" value="NZ_FRFE01000001.1"/>
</dbReference>
<sequence>MRKVLVILLATVMLTIPFMAAADEAADLKKKIVMDQKKLMVIENMEFSAEEADKFWPLYEKYQEKLFANSQQYAKLIAAYASVYKTMTDTEALVLVDEYYQVQEEHLAIMKQFSDDLKVALPGQKVFRYLQVENKIAAIARFEIAKRIPMAQ</sequence>
<accession>A0A1M7XVJ9</accession>
<dbReference type="AlphaFoldDB" id="A0A1M7XVJ9"/>
<evidence type="ECO:0000313" key="3">
    <source>
        <dbReference type="Proteomes" id="UP000184603"/>
    </source>
</evidence>
<protein>
    <submittedName>
        <fullName evidence="2">Uncharacterized protein</fullName>
    </submittedName>
</protein>
<organism evidence="2 3">
    <name type="scientific">Desulfopila aestuarii DSM 18488</name>
    <dbReference type="NCBI Taxonomy" id="1121416"/>
    <lineage>
        <taxon>Bacteria</taxon>
        <taxon>Pseudomonadati</taxon>
        <taxon>Thermodesulfobacteriota</taxon>
        <taxon>Desulfobulbia</taxon>
        <taxon>Desulfobulbales</taxon>
        <taxon>Desulfocapsaceae</taxon>
        <taxon>Desulfopila</taxon>
    </lineage>
</organism>
<keyword evidence="3" id="KW-1185">Reference proteome</keyword>
<gene>
    <name evidence="2" type="ORF">SAMN02745220_00078</name>
</gene>
<evidence type="ECO:0000256" key="1">
    <source>
        <dbReference type="SAM" id="SignalP"/>
    </source>
</evidence>
<feature type="signal peptide" evidence="1">
    <location>
        <begin position="1"/>
        <end position="21"/>
    </location>
</feature>
<dbReference type="Proteomes" id="UP000184603">
    <property type="component" value="Unassembled WGS sequence"/>
</dbReference>
<dbReference type="EMBL" id="FRFE01000001">
    <property type="protein sequence ID" value="SHO42660.1"/>
    <property type="molecule type" value="Genomic_DNA"/>
</dbReference>
<feature type="chain" id="PRO_5012116450" evidence="1">
    <location>
        <begin position="22"/>
        <end position="152"/>
    </location>
</feature>
<proteinExistence type="predicted"/>